<dbReference type="OrthoDB" id="9773014at2"/>
<dbReference type="InterPro" id="IPR025297">
    <property type="entry name" value="DUF4159"/>
</dbReference>
<evidence type="ECO:0000256" key="1">
    <source>
        <dbReference type="SAM" id="Phobius"/>
    </source>
</evidence>
<gene>
    <name evidence="4" type="ORF">BBC0178_016480</name>
</gene>
<dbReference type="Gene3D" id="3.40.50.880">
    <property type="match status" value="1"/>
</dbReference>
<proteinExistence type="predicted"/>
<evidence type="ECO:0000259" key="2">
    <source>
        <dbReference type="Pfam" id="PF07584"/>
    </source>
</evidence>
<name>A0A1U9MCP1_9HYPH</name>
<dbReference type="SUPFAM" id="SSF52317">
    <property type="entry name" value="Class I glutamine amidotransferase-like"/>
    <property type="match status" value="1"/>
</dbReference>
<dbReference type="RefSeq" id="WP_078039788.1">
    <property type="nucleotide sequence ID" value="NZ_CP015820.1"/>
</dbReference>
<dbReference type="InterPro" id="IPR024163">
    <property type="entry name" value="Aerotolerance_reg_N"/>
</dbReference>
<accession>A0A1U9MCP1</accession>
<evidence type="ECO:0000313" key="4">
    <source>
        <dbReference type="EMBL" id="AQT43103.1"/>
    </source>
</evidence>
<dbReference type="InterPro" id="IPR029062">
    <property type="entry name" value="Class_I_gatase-like"/>
</dbReference>
<keyword evidence="1" id="KW-1133">Transmembrane helix</keyword>
<keyword evidence="5" id="KW-1185">Reference proteome</keyword>
<dbReference type="NCBIfam" id="TIGR02226">
    <property type="entry name" value="two_anch"/>
    <property type="match status" value="1"/>
</dbReference>
<dbReference type="PANTHER" id="PTHR37464:SF1">
    <property type="entry name" value="BLL2463 PROTEIN"/>
    <property type="match status" value="1"/>
</dbReference>
<organism evidence="4 5">
    <name type="scientific">Bartonella apihabitans</name>
    <dbReference type="NCBI Taxonomy" id="2750929"/>
    <lineage>
        <taxon>Bacteria</taxon>
        <taxon>Pseudomonadati</taxon>
        <taxon>Pseudomonadota</taxon>
        <taxon>Alphaproteobacteria</taxon>
        <taxon>Hyphomicrobiales</taxon>
        <taxon>Bartonellaceae</taxon>
        <taxon>Bartonella</taxon>
    </lineage>
</organism>
<reference evidence="4 5" key="1">
    <citation type="submission" date="2016-11" db="EMBL/GenBank/DDBJ databases">
        <title>Comparative genomics of Bartonella apis.</title>
        <authorList>
            <person name="Engel P."/>
        </authorList>
    </citation>
    <scope>NUCLEOTIDE SEQUENCE [LARGE SCALE GENOMIC DNA]</scope>
    <source>
        <strain evidence="4 5">BBC0178</strain>
    </source>
</reference>
<dbReference type="InterPro" id="IPR011933">
    <property type="entry name" value="Double_TM_dom"/>
</dbReference>
<feature type="domain" description="Aerotolerance regulator N-terminal" evidence="2">
    <location>
        <begin position="1"/>
        <end position="75"/>
    </location>
</feature>
<evidence type="ECO:0000313" key="5">
    <source>
        <dbReference type="Proteomes" id="UP000189660"/>
    </source>
</evidence>
<dbReference type="Gene3D" id="3.40.50.12140">
    <property type="entry name" value="Domain of unknown function DUF4159"/>
    <property type="match status" value="1"/>
</dbReference>
<dbReference type="EMBL" id="CP015820">
    <property type="protein sequence ID" value="AQT43103.1"/>
    <property type="molecule type" value="Genomic_DNA"/>
</dbReference>
<feature type="domain" description="DUF4159" evidence="3">
    <location>
        <begin position="703"/>
        <end position="920"/>
    </location>
</feature>
<feature type="transmembrane region" description="Helical" evidence="1">
    <location>
        <begin position="623"/>
        <end position="649"/>
    </location>
</feature>
<dbReference type="AlphaFoldDB" id="A0A1U9MCP1"/>
<sequence length="944" mass="103843">MGFAAPFLLFFLIALPAIWWLLHVTPPAPTREIFPPLRLLLKIANHEETPNRTPWWLLLLRLLMVALVIFALADPIWRPATTVLSGNAPLALVIDNGWASVHDWDKRVDIALDLVNQAEKAKKTIYIAATADNDNQDIRALNSNEAEKLLHTMRPLSLPTHRRSVINKLAAALKGEKADIVYLSDGLQMVEDDEAFSPLMNLADRDILVYDRDISDLVGITSTKNDNGALAVDLIRAKGDGEKILSLGAYDGEGRMIAETETRFEDGETSTVSAFNLPVEMKNDIAAVKVNGQHDVAATYLSDARNHIYRVGLVSPSARELAEPLLSPFYYIEKALYGRADVLTTKGQSFEQAIKTLINFGHPSTIILDDVVNMPEVSQQQLNHFVEQGGTLIRFAGPNLASNDNEDILLPVKLRHGERQLGGVMSWATPQKLAPLPKTGIFSDLAYPEDVTVSRQILAEPSPELFDHTWLSLADGTPLVTARARGKGMLVFIHTSAGPTWSTLPLSGFFVEMMQKLVQTGELAQNVQFLSKGKENIVREPWQVIDSDGSLVPAPSTVAPLSLNDKTEALPSFNHPPGFYGQKNNLYAVNLLDKEDSFLPLNSEIFSGKVHLMDYSGDVEKHLGGLFLAFAIMLFALDTFITLYSGGLFASQKRFFRKTSFLMLGLCFTGAFILGQMGTPNPTFAEKLSANDAAMVQSAGKTRLAYVITGLDDIDDTSKNGLEALSQFLLTRTTIDPGPVAGLDLEQDELAFYPLIYWPIDAKSPMPSKAAIDKINAYMNEGGTVLFDTHDQIETGMDLNGKTTANNQRLRDILSGLNIPALEEVPPDHVIARSFYIMPDFPGRYRGSPLWILSSALGGNDKRPIHAGDGVSSILITANDFAGAWAHDGKGSWKYPLVPDDDMQRVWAFRGGLNIVMYVLTGNYKADQVHVPALLERLGQEKSR</sequence>
<dbReference type="KEGG" id="bapa:BBC0178_016480"/>
<evidence type="ECO:0000259" key="3">
    <source>
        <dbReference type="Pfam" id="PF13709"/>
    </source>
</evidence>
<dbReference type="CDD" id="cd03143">
    <property type="entry name" value="A4_beta-galactosidase_middle_domain"/>
    <property type="match status" value="1"/>
</dbReference>
<protein>
    <submittedName>
        <fullName evidence="4">N-terminal double-transmembrane domain-containing protein</fullName>
    </submittedName>
</protein>
<keyword evidence="1" id="KW-0472">Membrane</keyword>
<dbReference type="Pfam" id="PF13709">
    <property type="entry name" value="DUF4159"/>
    <property type="match status" value="1"/>
</dbReference>
<keyword evidence="1" id="KW-0812">Transmembrane</keyword>
<dbReference type="Proteomes" id="UP000189660">
    <property type="component" value="Chromosome"/>
</dbReference>
<dbReference type="Pfam" id="PF07584">
    <property type="entry name" value="BatA"/>
    <property type="match status" value="1"/>
</dbReference>
<feature type="transmembrane region" description="Helical" evidence="1">
    <location>
        <begin position="661"/>
        <end position="679"/>
    </location>
</feature>
<dbReference type="PANTHER" id="PTHR37464">
    <property type="entry name" value="BLL2463 PROTEIN"/>
    <property type="match status" value="1"/>
</dbReference>
<feature type="transmembrane region" description="Helical" evidence="1">
    <location>
        <begin position="54"/>
        <end position="73"/>
    </location>
</feature>